<reference evidence="2" key="1">
    <citation type="journal article" date="2017" name="Front. Plant Sci.">
        <title>Climate Clever Clovers: New Paradigm to Reduce the Environmental Footprint of Ruminants by Breeding Low Methanogenic Forages Utilizing Haplotype Variation.</title>
        <authorList>
            <person name="Kaur P."/>
            <person name="Appels R."/>
            <person name="Bayer P.E."/>
            <person name="Keeble-Gagnere G."/>
            <person name="Wang J."/>
            <person name="Hirakawa H."/>
            <person name="Shirasawa K."/>
            <person name="Vercoe P."/>
            <person name="Stefanova K."/>
            <person name="Durmic Z."/>
            <person name="Nichols P."/>
            <person name="Revell C."/>
            <person name="Isobe S.N."/>
            <person name="Edwards D."/>
            <person name="Erskine W."/>
        </authorList>
    </citation>
    <scope>NUCLEOTIDE SEQUENCE [LARGE SCALE GENOMIC DNA]</scope>
    <source>
        <strain evidence="2">cv. Daliak</strain>
    </source>
</reference>
<dbReference type="AlphaFoldDB" id="A0A2Z6MD89"/>
<organism evidence="1 2">
    <name type="scientific">Trifolium subterraneum</name>
    <name type="common">Subterranean clover</name>
    <dbReference type="NCBI Taxonomy" id="3900"/>
    <lineage>
        <taxon>Eukaryota</taxon>
        <taxon>Viridiplantae</taxon>
        <taxon>Streptophyta</taxon>
        <taxon>Embryophyta</taxon>
        <taxon>Tracheophyta</taxon>
        <taxon>Spermatophyta</taxon>
        <taxon>Magnoliopsida</taxon>
        <taxon>eudicotyledons</taxon>
        <taxon>Gunneridae</taxon>
        <taxon>Pentapetalae</taxon>
        <taxon>rosids</taxon>
        <taxon>fabids</taxon>
        <taxon>Fabales</taxon>
        <taxon>Fabaceae</taxon>
        <taxon>Papilionoideae</taxon>
        <taxon>50 kb inversion clade</taxon>
        <taxon>NPAAA clade</taxon>
        <taxon>Hologalegina</taxon>
        <taxon>IRL clade</taxon>
        <taxon>Trifolieae</taxon>
        <taxon>Trifolium</taxon>
    </lineage>
</organism>
<sequence>MYGRGWDVGSNVWRWHRYLFAWEKDLVDVLNKWMGHHNPSIGYLEHQYRLNIIVVTHKPIP</sequence>
<protein>
    <submittedName>
        <fullName evidence="1">Uncharacterized protein</fullName>
    </submittedName>
</protein>
<accession>A0A2Z6MD89</accession>
<dbReference type="EMBL" id="DF973211">
    <property type="protein sequence ID" value="GAU20276.1"/>
    <property type="molecule type" value="Genomic_DNA"/>
</dbReference>
<dbReference type="Proteomes" id="UP000242715">
    <property type="component" value="Unassembled WGS sequence"/>
</dbReference>
<name>A0A2Z6MD89_TRISU</name>
<gene>
    <name evidence="1" type="ORF">TSUD_337570</name>
</gene>
<keyword evidence="2" id="KW-1185">Reference proteome</keyword>
<proteinExistence type="predicted"/>
<evidence type="ECO:0000313" key="2">
    <source>
        <dbReference type="Proteomes" id="UP000242715"/>
    </source>
</evidence>
<evidence type="ECO:0000313" key="1">
    <source>
        <dbReference type="EMBL" id="GAU20276.1"/>
    </source>
</evidence>